<dbReference type="AlphaFoldDB" id="A0A2M4DR90"/>
<proteinExistence type="predicted"/>
<keyword evidence="1" id="KW-0732">Signal</keyword>
<dbReference type="EMBL" id="GGFL01015907">
    <property type="protein sequence ID" value="MBW80085.1"/>
    <property type="molecule type" value="Transcribed_RNA"/>
</dbReference>
<name>A0A2M4DR90_ANODA</name>
<reference evidence="2" key="1">
    <citation type="submission" date="2018-01" db="EMBL/GenBank/DDBJ databases">
        <title>An insight into the sialome of Amazonian anophelines.</title>
        <authorList>
            <person name="Ribeiro J.M."/>
            <person name="Scarpassa V."/>
            <person name="Calvo E."/>
        </authorList>
    </citation>
    <scope>NUCLEOTIDE SEQUENCE</scope>
</reference>
<feature type="chain" id="PRO_5014792234" evidence="1">
    <location>
        <begin position="26"/>
        <end position="66"/>
    </location>
</feature>
<sequence>MRPIRTVCCLAWWSFLWEVPGSVDPFWTPNSAQHWAVAATSVAEWWRKCGGIIISVGTGWTWTCVE</sequence>
<organism evidence="2">
    <name type="scientific">Anopheles darlingi</name>
    <name type="common">Mosquito</name>
    <dbReference type="NCBI Taxonomy" id="43151"/>
    <lineage>
        <taxon>Eukaryota</taxon>
        <taxon>Metazoa</taxon>
        <taxon>Ecdysozoa</taxon>
        <taxon>Arthropoda</taxon>
        <taxon>Hexapoda</taxon>
        <taxon>Insecta</taxon>
        <taxon>Pterygota</taxon>
        <taxon>Neoptera</taxon>
        <taxon>Endopterygota</taxon>
        <taxon>Diptera</taxon>
        <taxon>Nematocera</taxon>
        <taxon>Culicoidea</taxon>
        <taxon>Culicidae</taxon>
        <taxon>Anophelinae</taxon>
        <taxon>Anopheles</taxon>
    </lineage>
</organism>
<protein>
    <submittedName>
        <fullName evidence="2">Putative secreted protein</fullName>
    </submittedName>
</protein>
<accession>A0A2M4DR90</accession>
<evidence type="ECO:0000256" key="1">
    <source>
        <dbReference type="SAM" id="SignalP"/>
    </source>
</evidence>
<evidence type="ECO:0000313" key="2">
    <source>
        <dbReference type="EMBL" id="MBW80085.1"/>
    </source>
</evidence>
<feature type="signal peptide" evidence="1">
    <location>
        <begin position="1"/>
        <end position="25"/>
    </location>
</feature>